<dbReference type="HOGENOM" id="CLU_3357700_0_0_10"/>
<accession>I4Z8L6</accession>
<dbReference type="Proteomes" id="UP000002786">
    <property type="component" value="Unassembled WGS sequence"/>
</dbReference>
<sequence>MLKRDVPPNKAKLALKVFKNFRVGTNIRIKLKSFLY</sequence>
<name>I4Z8L6_9BACT</name>
<keyword evidence="2" id="KW-1185">Reference proteome</keyword>
<dbReference type="EMBL" id="JH660660">
    <property type="protein sequence ID" value="EIM32558.1"/>
    <property type="molecule type" value="Genomic_DNA"/>
</dbReference>
<evidence type="ECO:0000313" key="1">
    <source>
        <dbReference type="EMBL" id="EIM32558.1"/>
    </source>
</evidence>
<proteinExistence type="predicted"/>
<reference evidence="1 2" key="1">
    <citation type="submission" date="2012-02" db="EMBL/GenBank/DDBJ databases">
        <title>Improved High-Quality Draft genome of Prevotella bivia DSM 20514.</title>
        <authorList>
            <consortium name="US DOE Joint Genome Institute (JGI-PGF)"/>
            <person name="Lucas S."/>
            <person name="Copeland A."/>
            <person name="Lapidus A."/>
            <person name="Bruce D."/>
            <person name="Goodwin L."/>
            <person name="Pitluck S."/>
            <person name="Peters L."/>
            <person name="Mikhailova N."/>
            <person name="Munk A.C.C."/>
            <person name="Kyrpides N."/>
            <person name="Mavromatis K."/>
            <person name="Detter J.C."/>
            <person name="Han C."/>
            <person name="Land M."/>
            <person name="Hauser L."/>
            <person name="Markowitz V."/>
            <person name="Cheng J.-F."/>
            <person name="Hugenholtz P."/>
            <person name="Woyke T."/>
            <person name="Wu D."/>
            <person name="Gronow S."/>
            <person name="Wellnitz S."/>
            <person name="Brambilla E."/>
            <person name="Klenk H.-P."/>
            <person name="Eisen J.A."/>
        </authorList>
    </citation>
    <scope>NUCLEOTIDE SEQUENCE [LARGE SCALE GENOMIC DNA]</scope>
    <source>
        <strain evidence="1 2">DSM 20514</strain>
    </source>
</reference>
<gene>
    <name evidence="1" type="ORF">PrebiDRAFT_0820</name>
</gene>
<protein>
    <submittedName>
        <fullName evidence="1">Uncharacterized protein</fullName>
    </submittedName>
</protein>
<evidence type="ECO:0000313" key="2">
    <source>
        <dbReference type="Proteomes" id="UP000002786"/>
    </source>
</evidence>
<organism evidence="1 2">
    <name type="scientific">Prevotella bivia DSM 20514</name>
    <dbReference type="NCBI Taxonomy" id="868129"/>
    <lineage>
        <taxon>Bacteria</taxon>
        <taxon>Pseudomonadati</taxon>
        <taxon>Bacteroidota</taxon>
        <taxon>Bacteroidia</taxon>
        <taxon>Bacteroidales</taxon>
        <taxon>Prevotellaceae</taxon>
        <taxon>Prevotella</taxon>
    </lineage>
</organism>
<dbReference type="AlphaFoldDB" id="I4Z8L6"/>